<dbReference type="EMBL" id="ML977155">
    <property type="protein sequence ID" value="KAF1986911.1"/>
    <property type="molecule type" value="Genomic_DNA"/>
</dbReference>
<feature type="non-terminal residue" evidence="3">
    <location>
        <position position="252"/>
    </location>
</feature>
<reference evidence="3" key="1">
    <citation type="journal article" date="2020" name="Stud. Mycol.">
        <title>101 Dothideomycetes genomes: a test case for predicting lifestyles and emergence of pathogens.</title>
        <authorList>
            <person name="Haridas S."/>
            <person name="Albert R."/>
            <person name="Binder M."/>
            <person name="Bloem J."/>
            <person name="Labutti K."/>
            <person name="Salamov A."/>
            <person name="Andreopoulos B."/>
            <person name="Baker S."/>
            <person name="Barry K."/>
            <person name="Bills G."/>
            <person name="Bluhm B."/>
            <person name="Cannon C."/>
            <person name="Castanera R."/>
            <person name="Culley D."/>
            <person name="Daum C."/>
            <person name="Ezra D."/>
            <person name="Gonzalez J."/>
            <person name="Henrissat B."/>
            <person name="Kuo A."/>
            <person name="Liang C."/>
            <person name="Lipzen A."/>
            <person name="Lutzoni F."/>
            <person name="Magnuson J."/>
            <person name="Mondo S."/>
            <person name="Nolan M."/>
            <person name="Ohm R."/>
            <person name="Pangilinan J."/>
            <person name="Park H.-J."/>
            <person name="Ramirez L."/>
            <person name="Alfaro M."/>
            <person name="Sun H."/>
            <person name="Tritt A."/>
            <person name="Yoshinaga Y."/>
            <person name="Zwiers L.-H."/>
            <person name="Turgeon B."/>
            <person name="Goodwin S."/>
            <person name="Spatafora J."/>
            <person name="Crous P."/>
            <person name="Grigoriev I."/>
        </authorList>
    </citation>
    <scope>NUCLEOTIDE SEQUENCE</scope>
    <source>
        <strain evidence="3">CBS 113979</strain>
    </source>
</reference>
<protein>
    <submittedName>
        <fullName evidence="3">Glycosyltransferase family 34 protein</fullName>
    </submittedName>
</protein>
<dbReference type="Proteomes" id="UP000800041">
    <property type="component" value="Unassembled WGS sequence"/>
</dbReference>
<evidence type="ECO:0000256" key="1">
    <source>
        <dbReference type="ARBA" id="ARBA00022676"/>
    </source>
</evidence>
<accession>A0A6G1H131</accession>
<proteinExistence type="predicted"/>
<keyword evidence="1" id="KW-0328">Glycosyltransferase</keyword>
<organism evidence="3 4">
    <name type="scientific">Aulographum hederae CBS 113979</name>
    <dbReference type="NCBI Taxonomy" id="1176131"/>
    <lineage>
        <taxon>Eukaryota</taxon>
        <taxon>Fungi</taxon>
        <taxon>Dikarya</taxon>
        <taxon>Ascomycota</taxon>
        <taxon>Pezizomycotina</taxon>
        <taxon>Dothideomycetes</taxon>
        <taxon>Pleosporomycetidae</taxon>
        <taxon>Aulographales</taxon>
        <taxon>Aulographaceae</taxon>
    </lineage>
</organism>
<dbReference type="GO" id="GO:0016757">
    <property type="term" value="F:glycosyltransferase activity"/>
    <property type="evidence" value="ECO:0007669"/>
    <property type="project" value="UniProtKB-KW"/>
</dbReference>
<dbReference type="InterPro" id="IPR008630">
    <property type="entry name" value="Glyco_trans_34"/>
</dbReference>
<dbReference type="OrthoDB" id="407658at2759"/>
<feature type="non-terminal residue" evidence="3">
    <location>
        <position position="1"/>
    </location>
</feature>
<dbReference type="PANTHER" id="PTHR31306">
    <property type="entry name" value="ALPHA-1,6-MANNOSYLTRANSFERASE MNN11-RELATED"/>
    <property type="match status" value="1"/>
</dbReference>
<dbReference type="PANTHER" id="PTHR31306:SF8">
    <property type="entry name" value="GLYCOSYLTRANSFERASE FAMILY 34 PROTEIN"/>
    <property type="match status" value="1"/>
</dbReference>
<sequence>TRIAKASMLFGQTNELYERALASHEKHNEMHGYPSSVLRHSVTTGYWNKISYLMSLIVLELGKPKDERLEWHDASTILLNPFIPLPVFLPPADPQYDAINFIGSRRFGELDSSVFFVRVAPWSVKLLVKAMAIPLIDELAELGPVTSAGRELGTIDGTALAFILNETEFKSGALYEPRHWFNPHSQAKQGDQKPVQAPHFEGSHGSLLAVFPGQLQGSRWKQMADCLSDVADAAWERPYEQTRYPAEIKEFW</sequence>
<evidence type="ECO:0000256" key="2">
    <source>
        <dbReference type="ARBA" id="ARBA00022679"/>
    </source>
</evidence>
<keyword evidence="2 3" id="KW-0808">Transferase</keyword>
<name>A0A6G1H131_9PEZI</name>
<evidence type="ECO:0000313" key="4">
    <source>
        <dbReference type="Proteomes" id="UP000800041"/>
    </source>
</evidence>
<gene>
    <name evidence="3" type="ORF">K402DRAFT_297980</name>
</gene>
<dbReference type="GO" id="GO:0006487">
    <property type="term" value="P:protein N-linked glycosylation"/>
    <property type="evidence" value="ECO:0007669"/>
    <property type="project" value="TreeGrafter"/>
</dbReference>
<evidence type="ECO:0000313" key="3">
    <source>
        <dbReference type="EMBL" id="KAF1986911.1"/>
    </source>
</evidence>
<keyword evidence="4" id="KW-1185">Reference proteome</keyword>
<dbReference type="AlphaFoldDB" id="A0A6G1H131"/>
<dbReference type="GO" id="GO:0000139">
    <property type="term" value="C:Golgi membrane"/>
    <property type="evidence" value="ECO:0007669"/>
    <property type="project" value="TreeGrafter"/>
</dbReference>